<reference evidence="1 2" key="1">
    <citation type="submission" date="2019-12" db="EMBL/GenBank/DDBJ databases">
        <authorList>
            <person name="Scholz U."/>
            <person name="Mascher M."/>
            <person name="Fiebig A."/>
        </authorList>
    </citation>
    <scope>NUCLEOTIDE SEQUENCE</scope>
</reference>
<dbReference type="PANTHER" id="PTHR46635">
    <property type="entry name" value="GLYCOSYL TRANSFERASE FAMILY 1 PROTEIN"/>
    <property type="match status" value="1"/>
</dbReference>
<proteinExistence type="predicted"/>
<evidence type="ECO:0000313" key="1">
    <source>
        <dbReference type="EMBL" id="CAA2615855.1"/>
    </source>
</evidence>
<protein>
    <submittedName>
        <fullName evidence="1">Uncharacterized protein</fullName>
    </submittedName>
</protein>
<dbReference type="EMBL" id="LR743589">
    <property type="protein sequence ID" value="CAA2615855.1"/>
    <property type="molecule type" value="Genomic_DNA"/>
</dbReference>
<sequence>MERGAYMGRREGEPYGSVVRFLPSDILRRFDEQGGLDRIRSELRVGVRLPRLAIVLGTMEKDSPSLLLFTLVKSFKELGYHLTVFALKDGKARPHWEQIGGQISMLNRDSYVDWSIFEGVILSSLEARITISSLMQEPFDYVPVIWIIQEGVLGERLSLYKEMGRQLIISEWRKAFNRADIVVFPDSSLPMLYTALDAGNFFVVSGSPVDVWAAESYASSHSKIQLRRDDGFDEDDLVVVDSDIASRFGFPKGCVKHYGLDGNVNKALLIADIVLYVSFHDEQTFPPLLARAMSFGVLVVAPDLTVIKRYVTNEVDGFIFQSSDPKSFSTIFSLAIAEINAFNRTVATSGKLLSRNMLAQDCIIGYAKLLENVVQFPSDTVLPDPGSKLQLNKWEWDFLEGETEPIHRQVFSETSSIVYIIEEELADKNISEDAFTNQSETLVFDYPSDSDWEDVREMEFSEDIETLEIQELAERTERPSESWEDVYSKSRKASKIKFGDDERDDEELEKVGQYVSIYEIYSGAGAWPFLHHSALYRAVSLSKDAKESRVDDVRAVLRLSFLNITYYRDLLCEYGGMLAIANKSNSIHKTPWIGFQSWRTAGRKVSLTIEAERTLEQTLRTETEGDVFYYWARADLGTKDTKGNYTYDFWSICDILNNGHCRDVFEDAFRLMYGIPSGVSALPPMPSSGHWSALNSWVMPTPSFLEFIMFSRMFLDSLDSLNSNSSVPNSCLLGSSKLEKKQCYCRVLELLVNVWAYHSARKMVYLDPQSGKVREQHPVEQRRGLMWLKYFDFALLRSMDEDLAEATEDRVYPRKGFLWPLTGEVYCQLIQEKEKELRYRLKREKSRKDKEKQLERKRTGRIQKPLDKIIII</sequence>
<keyword evidence="2" id="KW-1185">Reference proteome</keyword>
<name>A0A7I8ICR8_SPIIN</name>
<dbReference type="Gene3D" id="3.40.50.2000">
    <property type="entry name" value="Glycogen Phosphorylase B"/>
    <property type="match status" value="1"/>
</dbReference>
<dbReference type="AlphaFoldDB" id="A0A7I8ICR8"/>
<dbReference type="SUPFAM" id="SSF53756">
    <property type="entry name" value="UDP-Glycosyltransferase/glycogen phosphorylase"/>
    <property type="match status" value="1"/>
</dbReference>
<accession>A0A7I8ICR8</accession>
<gene>
    <name evidence="1" type="ORF">SI7747_02002100</name>
</gene>
<dbReference type="Proteomes" id="UP001189122">
    <property type="component" value="Unassembled WGS sequence"/>
</dbReference>
<dbReference type="PANTHER" id="PTHR46635:SF2">
    <property type="entry name" value="GLYCOSYL TRANSFERASE FAMILY 1 DOMAIN-CONTAINING PROTEIN"/>
    <property type="match status" value="1"/>
</dbReference>
<organism evidence="1">
    <name type="scientific">Spirodela intermedia</name>
    <name type="common">Intermediate duckweed</name>
    <dbReference type="NCBI Taxonomy" id="51605"/>
    <lineage>
        <taxon>Eukaryota</taxon>
        <taxon>Viridiplantae</taxon>
        <taxon>Streptophyta</taxon>
        <taxon>Embryophyta</taxon>
        <taxon>Tracheophyta</taxon>
        <taxon>Spermatophyta</taxon>
        <taxon>Magnoliopsida</taxon>
        <taxon>Liliopsida</taxon>
        <taxon>Araceae</taxon>
        <taxon>Lemnoideae</taxon>
        <taxon>Spirodela</taxon>
    </lineage>
</organism>
<dbReference type="EMBL" id="CACRZD030000002">
    <property type="protein sequence ID" value="CAA6655560.1"/>
    <property type="molecule type" value="Genomic_DNA"/>
</dbReference>
<evidence type="ECO:0000313" key="2">
    <source>
        <dbReference type="Proteomes" id="UP001189122"/>
    </source>
</evidence>